<sequence>MEKRKTKRATTLANSIKGF</sequence>
<dbReference type="EMBL" id="AWWV01006153">
    <property type="protein sequence ID" value="OMP02883.1"/>
    <property type="molecule type" value="Genomic_DNA"/>
</dbReference>
<protein>
    <submittedName>
        <fullName evidence="1">Uncharacterized protein</fullName>
    </submittedName>
</protein>
<reference evidence="1 2" key="1">
    <citation type="submission" date="2013-09" db="EMBL/GenBank/DDBJ databases">
        <title>Corchorus capsularis genome sequencing.</title>
        <authorList>
            <person name="Alam M."/>
            <person name="Haque M.S."/>
            <person name="Islam M.S."/>
            <person name="Emdad E.M."/>
            <person name="Islam M.M."/>
            <person name="Ahmed B."/>
            <person name="Halim A."/>
            <person name="Hossen Q.M.M."/>
            <person name="Hossain M.Z."/>
            <person name="Ahmed R."/>
            <person name="Khan M.M."/>
            <person name="Islam R."/>
            <person name="Rashid M.M."/>
            <person name="Khan S.A."/>
            <person name="Rahman M.S."/>
            <person name="Alam M."/>
        </authorList>
    </citation>
    <scope>NUCLEOTIDE SEQUENCE [LARGE SCALE GENOMIC DNA]</scope>
    <source>
        <strain evidence="2">cv. CVL-1</strain>
        <tissue evidence="1">Whole seedling</tissue>
    </source>
</reference>
<dbReference type="Proteomes" id="UP000188268">
    <property type="component" value="Unassembled WGS sequence"/>
</dbReference>
<proteinExistence type="predicted"/>
<keyword evidence="2" id="KW-1185">Reference proteome</keyword>
<evidence type="ECO:0000313" key="1">
    <source>
        <dbReference type="EMBL" id="OMP02883.1"/>
    </source>
</evidence>
<organism evidence="1 2">
    <name type="scientific">Corchorus capsularis</name>
    <name type="common">Jute</name>
    <dbReference type="NCBI Taxonomy" id="210143"/>
    <lineage>
        <taxon>Eukaryota</taxon>
        <taxon>Viridiplantae</taxon>
        <taxon>Streptophyta</taxon>
        <taxon>Embryophyta</taxon>
        <taxon>Tracheophyta</taxon>
        <taxon>Spermatophyta</taxon>
        <taxon>Magnoliopsida</taxon>
        <taxon>eudicotyledons</taxon>
        <taxon>Gunneridae</taxon>
        <taxon>Pentapetalae</taxon>
        <taxon>rosids</taxon>
        <taxon>malvids</taxon>
        <taxon>Malvales</taxon>
        <taxon>Malvaceae</taxon>
        <taxon>Grewioideae</taxon>
        <taxon>Apeibeae</taxon>
        <taxon>Corchorus</taxon>
    </lineage>
</organism>
<gene>
    <name evidence="1" type="ORF">CCACVL1_02669</name>
</gene>
<dbReference type="AlphaFoldDB" id="A0A1R3K708"/>
<name>A0A1R3K708_COCAP</name>
<accession>A0A1R3K708</accession>
<comment type="caution">
    <text evidence="1">The sequence shown here is derived from an EMBL/GenBank/DDBJ whole genome shotgun (WGS) entry which is preliminary data.</text>
</comment>
<evidence type="ECO:0000313" key="2">
    <source>
        <dbReference type="Proteomes" id="UP000188268"/>
    </source>
</evidence>